<comment type="similarity">
    <text evidence="2 10">Belongs to the type IA topoisomerase family.</text>
</comment>
<feature type="site" description="Interaction with DNA" evidence="10">
    <location>
        <position position="311"/>
    </location>
</feature>
<dbReference type="PROSITE" id="PS00396">
    <property type="entry name" value="TOPO_IA_1"/>
    <property type="match status" value="1"/>
</dbReference>
<dbReference type="InterPro" id="IPR003601">
    <property type="entry name" value="Topo_IA_2"/>
</dbReference>
<dbReference type="SUPFAM" id="SSF57783">
    <property type="entry name" value="Zinc beta-ribbon"/>
    <property type="match status" value="3"/>
</dbReference>
<dbReference type="GO" id="GO:0003917">
    <property type="term" value="F:DNA topoisomerase type I (single strand cut, ATP-independent) activity"/>
    <property type="evidence" value="ECO:0007669"/>
    <property type="project" value="UniProtKB-UniRule"/>
</dbReference>
<keyword evidence="6" id="KW-0460">Magnesium</keyword>
<dbReference type="SUPFAM" id="SSF56712">
    <property type="entry name" value="Prokaryotic type I DNA topoisomerase"/>
    <property type="match status" value="1"/>
</dbReference>
<reference evidence="14" key="1">
    <citation type="submission" date="2008-06" db="EMBL/GenBank/DDBJ databases">
        <title>Complete sequence of Chlorobium phaeobacteroides BS1.</title>
        <authorList>
            <consortium name="US DOE Joint Genome Institute"/>
            <person name="Lucas S."/>
            <person name="Copeland A."/>
            <person name="Lapidus A."/>
            <person name="Glavina del Rio T."/>
            <person name="Dalin E."/>
            <person name="Tice H."/>
            <person name="Bruce D."/>
            <person name="Goodwin L."/>
            <person name="Pitluck S."/>
            <person name="Schmutz J."/>
            <person name="Larimer F."/>
            <person name="Land M."/>
            <person name="Hauser L."/>
            <person name="Kyrpides N."/>
            <person name="Ovchinnikova G."/>
            <person name="Li T."/>
            <person name="Liu Z."/>
            <person name="Zhao F."/>
            <person name="Overmann J."/>
            <person name="Bryant D.A."/>
            <person name="Richardson P."/>
        </authorList>
    </citation>
    <scope>NUCLEOTIDE SEQUENCE [LARGE SCALE GENOMIC DNA]</scope>
    <source>
        <strain evidence="14">BS1</strain>
    </source>
</reference>
<feature type="active site" description="O-(5'-phospho-DNA)-tyrosine intermediate" evidence="10">
    <location>
        <position position="309"/>
    </location>
</feature>
<dbReference type="InterPro" id="IPR013498">
    <property type="entry name" value="Topo_IA_Znf"/>
</dbReference>
<comment type="subunit">
    <text evidence="10">Monomer.</text>
</comment>
<keyword evidence="4" id="KW-0863">Zinc-finger</keyword>
<dbReference type="eggNOG" id="COG0550">
    <property type="taxonomic scope" value="Bacteria"/>
</dbReference>
<evidence type="ECO:0000256" key="8">
    <source>
        <dbReference type="ARBA" id="ARBA00023125"/>
    </source>
</evidence>
<dbReference type="KEGG" id="cpb:Cphamn1_2463"/>
<dbReference type="Gene3D" id="1.10.460.10">
    <property type="entry name" value="Topoisomerase I, domain 2"/>
    <property type="match status" value="1"/>
</dbReference>
<comment type="catalytic activity">
    <reaction evidence="1 10">
        <text>ATP-independent breakage of single-stranded DNA, followed by passage and rejoining.</text>
        <dbReference type="EC" id="5.6.2.1"/>
    </reaction>
</comment>
<sequence length="804" mass="90139">MASSPASSSAKGKTLIVVESPSKAKTINKYLGSDYLVFASVGHIKDLPKKEIGLDFDNNYEPRYEVISGKEKVVRQLKKLAGQANDILIATDPDREGEAIAWHIANEVDAAQKPVHRVLFNEITKKAILEAINDPLQIDYRLVRSQQTRQGLDKIVGYKISPFLWNVVMRGLSAGRVQSVSLRLICEREAEIDKFEPKEYWTIFADFTTGSGETFSTKLVRIDSNKAEITNQSDAEKTASDILSRIYGVAEITPRVQQRKPPFPFTTSLLQQAASNQLGFGSKKTMRVAQQLYEGIDLGPEGATGLITYMRTDSTRVSGEAVEQAERFITQHFGPEFTGGGQAAKKGKKTQDAHEAIRPTGVPRTPETMKPFLSSDQYKLYELIWKRFLASRMAPAKIEQTRVDVADHEKQFIFRASGSNVLFPGFLKVYNEQKELDYEARKSTREDEEKEQIVKLPRNLTVNEKLTLDTLDKKQSFTRPPARFTEASLVKELDNYGIGRPSTYAGIFSTLQDRRYVELEKKKIIPTELGKDVSMILVANFPDLFNVTFTAHMENELDKIAAGDDEYEQVLDSFYKPLESALSVRKNDPLLPQNTDAETCDKCGKGKMIIKWTASGKFLGCSSYPACKNIKPLASSRVRPKETGIKCHGCENGRMVLRNGRFGPFLACTGYPDCNTLLKLDKQRKIEPPKTPPLETDLACPKCGAPLYLRTGKRGLWLGCSKFPKCRGRQAWGQLDPAIQHHWQEIMEKHQGEHPSVTIRMVDGTPVNMQLTIDDIISQAEENGLVEIENNEEQPVGSPVTSRQ</sequence>
<dbReference type="PROSITE" id="PS52039">
    <property type="entry name" value="TOPO_IA_2"/>
    <property type="match status" value="1"/>
</dbReference>
<dbReference type="InterPro" id="IPR013825">
    <property type="entry name" value="Topo_IA_cen_sub2"/>
</dbReference>
<dbReference type="InterPro" id="IPR013826">
    <property type="entry name" value="Topo_IA_cen_sub3"/>
</dbReference>
<dbReference type="OrthoDB" id="9804262at2"/>
<dbReference type="InterPro" id="IPR005733">
    <property type="entry name" value="TopoI_bac-type"/>
</dbReference>
<feature type="domain" description="Topo IA-type catalytic" evidence="13">
    <location>
        <begin position="139"/>
        <end position="582"/>
    </location>
</feature>
<gene>
    <name evidence="10" type="primary">topA</name>
    <name evidence="14" type="ordered locus">Cphamn1_2463</name>
</gene>
<keyword evidence="9 10" id="KW-0413">Isomerase</keyword>
<dbReference type="GO" id="GO:0008270">
    <property type="term" value="F:zinc ion binding"/>
    <property type="evidence" value="ECO:0007669"/>
    <property type="project" value="UniProtKB-KW"/>
</dbReference>
<dbReference type="CDD" id="cd00186">
    <property type="entry name" value="TOP1Ac"/>
    <property type="match status" value="1"/>
</dbReference>
<evidence type="ECO:0000256" key="9">
    <source>
        <dbReference type="ARBA" id="ARBA00023235"/>
    </source>
</evidence>
<feature type="region of interest" description="Disordered" evidence="11">
    <location>
        <begin position="339"/>
        <end position="369"/>
    </location>
</feature>
<dbReference type="InterPro" id="IPR013824">
    <property type="entry name" value="Topo_IA_cen_sub1"/>
</dbReference>
<dbReference type="SMART" id="SM00436">
    <property type="entry name" value="TOP1Bc"/>
    <property type="match status" value="1"/>
</dbReference>
<dbReference type="InterPro" id="IPR000380">
    <property type="entry name" value="Topo_IA"/>
</dbReference>
<evidence type="ECO:0000256" key="10">
    <source>
        <dbReference type="HAMAP-Rule" id="MF_00952"/>
    </source>
</evidence>
<feature type="site" description="Interaction with DNA" evidence="10">
    <location>
        <position position="43"/>
    </location>
</feature>
<dbReference type="InterPro" id="IPR013497">
    <property type="entry name" value="Topo_IA_cen"/>
</dbReference>
<dbReference type="Pfam" id="PF01751">
    <property type="entry name" value="Toprim"/>
    <property type="match status" value="1"/>
</dbReference>
<name>B3EPW7_CHLPB</name>
<feature type="site" description="Interaction with DNA" evidence="10">
    <location>
        <position position="153"/>
    </location>
</feature>
<dbReference type="PANTHER" id="PTHR42785">
    <property type="entry name" value="DNA TOPOISOMERASE, TYPE IA, CORE"/>
    <property type="match status" value="1"/>
</dbReference>
<dbReference type="InterPro" id="IPR034149">
    <property type="entry name" value="TOPRIM_TopoI"/>
</dbReference>
<dbReference type="Pfam" id="PF01396">
    <property type="entry name" value="Zn_ribbon_Top1"/>
    <property type="match status" value="3"/>
</dbReference>
<dbReference type="CDD" id="cd03363">
    <property type="entry name" value="TOPRIM_TopoIA_TopoI"/>
    <property type="match status" value="1"/>
</dbReference>
<dbReference type="STRING" id="331678.Cphamn1_2463"/>
<evidence type="ECO:0000256" key="6">
    <source>
        <dbReference type="ARBA" id="ARBA00022842"/>
    </source>
</evidence>
<evidence type="ECO:0000256" key="7">
    <source>
        <dbReference type="ARBA" id="ARBA00023029"/>
    </source>
</evidence>
<protein>
    <recommendedName>
        <fullName evidence="10">DNA topoisomerase 1</fullName>
        <ecNumber evidence="10">5.6.2.1</ecNumber>
    </recommendedName>
    <alternativeName>
        <fullName evidence="10">DNA topoisomerase I</fullName>
    </alternativeName>
</protein>
<evidence type="ECO:0000256" key="11">
    <source>
        <dbReference type="SAM" id="MobiDB-lite"/>
    </source>
</evidence>
<dbReference type="NCBIfam" id="TIGR01051">
    <property type="entry name" value="topA_bact"/>
    <property type="match status" value="1"/>
</dbReference>
<dbReference type="Gene3D" id="1.10.290.10">
    <property type="entry name" value="Topoisomerase I, domain 4"/>
    <property type="match status" value="1"/>
</dbReference>
<dbReference type="SMART" id="SM00493">
    <property type="entry name" value="TOPRIM"/>
    <property type="match status" value="1"/>
</dbReference>
<evidence type="ECO:0000256" key="4">
    <source>
        <dbReference type="ARBA" id="ARBA00022771"/>
    </source>
</evidence>
<dbReference type="PRINTS" id="PR00417">
    <property type="entry name" value="PRTPISMRASEI"/>
</dbReference>
<dbReference type="SMART" id="SM00437">
    <property type="entry name" value="TOP1Ac"/>
    <property type="match status" value="1"/>
</dbReference>
<dbReference type="GO" id="GO:0005694">
    <property type="term" value="C:chromosome"/>
    <property type="evidence" value="ECO:0007669"/>
    <property type="project" value="InterPro"/>
</dbReference>
<dbReference type="EC" id="5.6.2.1" evidence="10"/>
<dbReference type="Pfam" id="PF01131">
    <property type="entry name" value="Topoisom_bac"/>
    <property type="match status" value="1"/>
</dbReference>
<accession>B3EPW7</accession>
<dbReference type="Gene3D" id="2.70.20.10">
    <property type="entry name" value="Topoisomerase I, domain 3"/>
    <property type="match status" value="1"/>
</dbReference>
<evidence type="ECO:0000259" key="12">
    <source>
        <dbReference type="PROSITE" id="PS50880"/>
    </source>
</evidence>
<dbReference type="PROSITE" id="PS50880">
    <property type="entry name" value="TOPRIM"/>
    <property type="match status" value="1"/>
</dbReference>
<evidence type="ECO:0000313" key="14">
    <source>
        <dbReference type="EMBL" id="ACE05357.1"/>
    </source>
</evidence>
<dbReference type="Gene3D" id="3.40.50.140">
    <property type="match status" value="1"/>
</dbReference>
<dbReference type="InterPro" id="IPR023406">
    <property type="entry name" value="Topo_IA_AS"/>
</dbReference>
<evidence type="ECO:0000256" key="2">
    <source>
        <dbReference type="ARBA" id="ARBA00009446"/>
    </source>
</evidence>
<evidence type="ECO:0000256" key="1">
    <source>
        <dbReference type="ARBA" id="ARBA00000213"/>
    </source>
</evidence>
<feature type="domain" description="Toprim" evidence="12">
    <location>
        <begin position="13"/>
        <end position="123"/>
    </location>
</feature>
<keyword evidence="8 10" id="KW-0238">DNA-binding</keyword>
<comment type="function">
    <text evidence="10">Releases the supercoiling and torsional tension of DNA, which is introduced during the DNA replication and transcription, by transiently cleaving and rejoining one strand of the DNA duplex. Introduces a single-strand break via transesterification at a target site in duplex DNA. The scissile phosphodiester is attacked by the catalytic tyrosine of the enzyme, resulting in the formation of a DNA-(5'-phosphotyrosyl)-enzyme intermediate and the expulsion of a 3'-OH DNA strand. The free DNA strand then undergoes passage around the unbroken strand, thus removing DNA supercoils. Finally, in the religation step, the DNA 3'-OH attacks the covalent intermediate to expel the active-site tyrosine and restore the DNA phosphodiester backbone.</text>
</comment>
<dbReference type="GO" id="GO:0003677">
    <property type="term" value="F:DNA binding"/>
    <property type="evidence" value="ECO:0007669"/>
    <property type="project" value="UniProtKB-KW"/>
</dbReference>
<keyword evidence="7 10" id="KW-0799">Topoisomerase</keyword>
<dbReference type="EMBL" id="CP001101">
    <property type="protein sequence ID" value="ACE05357.1"/>
    <property type="molecule type" value="Genomic_DNA"/>
</dbReference>
<feature type="region of interest" description="Interaction with DNA" evidence="10">
    <location>
        <begin position="173"/>
        <end position="178"/>
    </location>
</feature>
<evidence type="ECO:0000259" key="13">
    <source>
        <dbReference type="PROSITE" id="PS52039"/>
    </source>
</evidence>
<keyword evidence="3" id="KW-0479">Metal-binding</keyword>
<feature type="site" description="Interaction with DNA" evidence="10">
    <location>
        <position position="149"/>
    </location>
</feature>
<evidence type="ECO:0000256" key="5">
    <source>
        <dbReference type="ARBA" id="ARBA00022833"/>
    </source>
</evidence>
<dbReference type="InterPro" id="IPR006171">
    <property type="entry name" value="TOPRIM_dom"/>
</dbReference>
<dbReference type="InterPro" id="IPR003602">
    <property type="entry name" value="Topo_IA_DNA-bd_dom"/>
</dbReference>
<feature type="site" description="Interaction with DNA" evidence="10">
    <location>
        <position position="514"/>
    </location>
</feature>
<feature type="site" description="Interaction with DNA" evidence="10">
    <location>
        <position position="165"/>
    </location>
</feature>
<comment type="caution">
    <text evidence="10">Lacks conserved residue(s) required for the propagation of feature annotation.</text>
</comment>
<dbReference type="AlphaFoldDB" id="B3EPW7"/>
<dbReference type="HAMAP" id="MF_00952">
    <property type="entry name" value="Topoisom_1_prok"/>
    <property type="match status" value="1"/>
</dbReference>
<organism evidence="14">
    <name type="scientific">Chlorobium phaeobacteroides (strain BS1)</name>
    <dbReference type="NCBI Taxonomy" id="331678"/>
    <lineage>
        <taxon>Bacteria</taxon>
        <taxon>Pseudomonadati</taxon>
        <taxon>Chlorobiota</taxon>
        <taxon>Chlorobiia</taxon>
        <taxon>Chlorobiales</taxon>
        <taxon>Chlorobiaceae</taxon>
        <taxon>Chlorobium/Pelodictyon group</taxon>
        <taxon>Chlorobium</taxon>
    </lineage>
</organism>
<dbReference type="Gene3D" id="3.30.65.10">
    <property type="entry name" value="Bacterial Topoisomerase I, domain 1"/>
    <property type="match status" value="3"/>
</dbReference>
<dbReference type="GO" id="GO:0006265">
    <property type="term" value="P:DNA topological change"/>
    <property type="evidence" value="ECO:0007669"/>
    <property type="project" value="UniProtKB-UniRule"/>
</dbReference>
<dbReference type="InterPro" id="IPR028612">
    <property type="entry name" value="Topoisom_1_IA"/>
</dbReference>
<dbReference type="PANTHER" id="PTHR42785:SF1">
    <property type="entry name" value="DNA TOPOISOMERASE"/>
    <property type="match status" value="1"/>
</dbReference>
<evidence type="ECO:0000256" key="3">
    <source>
        <dbReference type="ARBA" id="ARBA00022723"/>
    </source>
</evidence>
<dbReference type="InterPro" id="IPR023405">
    <property type="entry name" value="Topo_IA_core_domain"/>
</dbReference>
<keyword evidence="5" id="KW-0862">Zinc</keyword>
<dbReference type="HOGENOM" id="CLU_002929_4_3_10"/>
<proteinExistence type="inferred from homology"/>
<feature type="site" description="Interaction with DNA" evidence="10">
    <location>
        <position position="158"/>
    </location>
</feature>